<accession>A0A0C3QJD3</accession>
<organism evidence="3 4">
    <name type="scientific">Tulasnella calospora MUT 4182</name>
    <dbReference type="NCBI Taxonomy" id="1051891"/>
    <lineage>
        <taxon>Eukaryota</taxon>
        <taxon>Fungi</taxon>
        <taxon>Dikarya</taxon>
        <taxon>Basidiomycota</taxon>
        <taxon>Agaricomycotina</taxon>
        <taxon>Agaricomycetes</taxon>
        <taxon>Cantharellales</taxon>
        <taxon>Tulasnellaceae</taxon>
        <taxon>Tulasnella</taxon>
    </lineage>
</organism>
<sequence>MAYNPDRQHSNFSGATTLYGEGASEPKITPNDSFQTDYGAGYQDEPLPRPRPQFAQQARDSQRVSFAPPKSTGDLRLWRHDERGNMWTKGGRRRCVGRFCCCTVMMTLFLIISIVLALALWARPPDIRFNGISLPTGGSAVQVQTDSLDINLSLSIGVKNPNFFGAMFKSIDATAFYPPLTSQLGGGTLHDINFPANSDTQFLFPFNITYSSGIDPNNVLVTDLVNKCGIKPGTTKSKLTVKYQLKLALRIVAITISPSFSGTADFDCPVTRDDLLSFGGDALLKSLGVE</sequence>
<evidence type="ECO:0008006" key="5">
    <source>
        <dbReference type="Google" id="ProtNLM"/>
    </source>
</evidence>
<dbReference type="Gene3D" id="2.60.40.1820">
    <property type="match status" value="1"/>
</dbReference>
<keyword evidence="4" id="KW-1185">Reference proteome</keyword>
<proteinExistence type="predicted"/>
<dbReference type="HOGENOM" id="CLU_061023_0_0_1"/>
<dbReference type="Proteomes" id="UP000054248">
    <property type="component" value="Unassembled WGS sequence"/>
</dbReference>
<dbReference type="STRING" id="1051891.A0A0C3QJD3"/>
<dbReference type="SUPFAM" id="SSF117070">
    <property type="entry name" value="LEA14-like"/>
    <property type="match status" value="1"/>
</dbReference>
<dbReference type="PANTHER" id="PTHR31852">
    <property type="entry name" value="LATE EMBRYOGENESIS ABUNDANT (LEA) HYDROXYPROLINE-RICH GLYCOPROTEIN FAMILY"/>
    <property type="match status" value="1"/>
</dbReference>
<name>A0A0C3QJD3_9AGAM</name>
<evidence type="ECO:0000256" key="2">
    <source>
        <dbReference type="SAM" id="Phobius"/>
    </source>
</evidence>
<reference evidence="3 4" key="1">
    <citation type="submission" date="2014-04" db="EMBL/GenBank/DDBJ databases">
        <authorList>
            <consortium name="DOE Joint Genome Institute"/>
            <person name="Kuo A."/>
            <person name="Girlanda M."/>
            <person name="Perotto S."/>
            <person name="Kohler A."/>
            <person name="Nagy L.G."/>
            <person name="Floudas D."/>
            <person name="Copeland A."/>
            <person name="Barry K.W."/>
            <person name="Cichocki N."/>
            <person name="Veneault-Fourrey C."/>
            <person name="LaButti K."/>
            <person name="Lindquist E.A."/>
            <person name="Lipzen A."/>
            <person name="Lundell T."/>
            <person name="Morin E."/>
            <person name="Murat C."/>
            <person name="Sun H."/>
            <person name="Tunlid A."/>
            <person name="Henrissat B."/>
            <person name="Grigoriev I.V."/>
            <person name="Hibbett D.S."/>
            <person name="Martin F."/>
            <person name="Nordberg H.P."/>
            <person name="Cantor M.N."/>
            <person name="Hua S.X."/>
        </authorList>
    </citation>
    <scope>NUCLEOTIDE SEQUENCE [LARGE SCALE GENOMIC DNA]</scope>
    <source>
        <strain evidence="3 4">MUT 4182</strain>
    </source>
</reference>
<dbReference type="AlphaFoldDB" id="A0A0C3QJD3"/>
<feature type="transmembrane region" description="Helical" evidence="2">
    <location>
        <begin position="96"/>
        <end position="122"/>
    </location>
</feature>
<evidence type="ECO:0000256" key="1">
    <source>
        <dbReference type="SAM" id="MobiDB-lite"/>
    </source>
</evidence>
<evidence type="ECO:0000313" key="3">
    <source>
        <dbReference type="EMBL" id="KIO26264.1"/>
    </source>
</evidence>
<gene>
    <name evidence="3" type="ORF">M407DRAFT_243815</name>
</gene>
<dbReference type="InterPro" id="IPR055301">
    <property type="entry name" value="Lea14-like_2"/>
</dbReference>
<evidence type="ECO:0000313" key="4">
    <source>
        <dbReference type="Proteomes" id="UP000054248"/>
    </source>
</evidence>
<keyword evidence="2" id="KW-1133">Transmembrane helix</keyword>
<keyword evidence="2" id="KW-0812">Transmembrane</keyword>
<dbReference type="OrthoDB" id="20273at2759"/>
<dbReference type="EMBL" id="KN823027">
    <property type="protein sequence ID" value="KIO26264.1"/>
    <property type="molecule type" value="Genomic_DNA"/>
</dbReference>
<feature type="region of interest" description="Disordered" evidence="1">
    <location>
        <begin position="1"/>
        <end position="72"/>
    </location>
</feature>
<keyword evidence="2" id="KW-0472">Membrane</keyword>
<protein>
    <recommendedName>
        <fullName evidence="5">Late embryogenesis abundant protein LEA-2 subgroup domain-containing protein</fullName>
    </recommendedName>
</protein>
<reference evidence="4" key="2">
    <citation type="submission" date="2015-01" db="EMBL/GenBank/DDBJ databases">
        <title>Evolutionary Origins and Diversification of the Mycorrhizal Mutualists.</title>
        <authorList>
            <consortium name="DOE Joint Genome Institute"/>
            <consortium name="Mycorrhizal Genomics Consortium"/>
            <person name="Kohler A."/>
            <person name="Kuo A."/>
            <person name="Nagy L.G."/>
            <person name="Floudas D."/>
            <person name="Copeland A."/>
            <person name="Barry K.W."/>
            <person name="Cichocki N."/>
            <person name="Veneault-Fourrey C."/>
            <person name="LaButti K."/>
            <person name="Lindquist E.A."/>
            <person name="Lipzen A."/>
            <person name="Lundell T."/>
            <person name="Morin E."/>
            <person name="Murat C."/>
            <person name="Riley R."/>
            <person name="Ohm R."/>
            <person name="Sun H."/>
            <person name="Tunlid A."/>
            <person name="Henrissat B."/>
            <person name="Grigoriev I.V."/>
            <person name="Hibbett D.S."/>
            <person name="Martin F."/>
        </authorList>
    </citation>
    <scope>NUCLEOTIDE SEQUENCE [LARGE SCALE GENOMIC DNA]</scope>
    <source>
        <strain evidence="4">MUT 4182</strain>
    </source>
</reference>